<dbReference type="GO" id="GO:0042602">
    <property type="term" value="F:riboflavin reductase (NADPH) activity"/>
    <property type="evidence" value="ECO:0007669"/>
    <property type="project" value="TreeGrafter"/>
</dbReference>
<keyword evidence="1" id="KW-0560">Oxidoreductase</keyword>
<dbReference type="PANTHER" id="PTHR30466:SF1">
    <property type="entry name" value="FMN REDUCTASE (NADH) RUTF"/>
    <property type="match status" value="1"/>
</dbReference>
<dbReference type="InterPro" id="IPR002563">
    <property type="entry name" value="Flavin_Rdtase-like_dom"/>
</dbReference>
<dbReference type="InterPro" id="IPR038084">
    <property type="entry name" value="PduO/GlcC-like_sf"/>
</dbReference>
<evidence type="ECO:0000259" key="3">
    <source>
        <dbReference type="SMART" id="SM00903"/>
    </source>
</evidence>
<evidence type="ECO:0000313" key="5">
    <source>
        <dbReference type="Proteomes" id="UP000323380"/>
    </source>
</evidence>
<dbReference type="SMART" id="SM00903">
    <property type="entry name" value="Flavin_Reduct"/>
    <property type="match status" value="1"/>
</dbReference>
<protein>
    <submittedName>
        <fullName evidence="4">Flavin reductase family protein</fullName>
    </submittedName>
</protein>
<name>A0A5D0NI19_9ACTN</name>
<organism evidence="4 5">
    <name type="scientific">Actinomadura chibensis</name>
    <dbReference type="NCBI Taxonomy" id="392828"/>
    <lineage>
        <taxon>Bacteria</taxon>
        <taxon>Bacillati</taxon>
        <taxon>Actinomycetota</taxon>
        <taxon>Actinomycetes</taxon>
        <taxon>Streptosporangiales</taxon>
        <taxon>Thermomonosporaceae</taxon>
        <taxon>Actinomadura</taxon>
    </lineage>
</organism>
<dbReference type="GO" id="GO:0010181">
    <property type="term" value="F:FMN binding"/>
    <property type="evidence" value="ECO:0007669"/>
    <property type="project" value="InterPro"/>
</dbReference>
<feature type="domain" description="Flavin reductase like" evidence="3">
    <location>
        <begin position="164"/>
        <end position="309"/>
    </location>
</feature>
<dbReference type="InterPro" id="IPR012349">
    <property type="entry name" value="Split_barrel_FMN-bd"/>
</dbReference>
<dbReference type="Gene3D" id="2.30.110.10">
    <property type="entry name" value="Electron Transport, Fmn-binding Protein, Chain A"/>
    <property type="match status" value="1"/>
</dbReference>
<evidence type="ECO:0000256" key="2">
    <source>
        <dbReference type="SAM" id="MobiDB-lite"/>
    </source>
</evidence>
<accession>A0A5D0NI19</accession>
<dbReference type="SUPFAM" id="SSF50475">
    <property type="entry name" value="FMN-binding split barrel"/>
    <property type="match status" value="1"/>
</dbReference>
<feature type="region of interest" description="Disordered" evidence="2">
    <location>
        <begin position="1"/>
        <end position="28"/>
    </location>
</feature>
<dbReference type="SUPFAM" id="SSF143744">
    <property type="entry name" value="GlcG-like"/>
    <property type="match status" value="1"/>
</dbReference>
<sequence>MQRGLVEGRAVPHRRGDPPSSRQHGRRTRMDIAQAALESALSLATLHGEPVAVAVADGSGRCLASSRGGDADWTFETEARALAEASARARLDSAALRRADGGARGGVPDGGTSLLVGGQGAVDFAVAASASSAEIERACAERAVQMLAGTSGSRPGGAELRRVMGSFVTGVAVAITADPGTGGPVGFTATGLVSLSLDPPLVGLSVGHAASSHPAFVRCTDFTVSVLHAGQSDLAIQLARSGPEKFGGVDLVATARGGWRLADASAAFSARTRNALRTGDHTLIIGEVYEARLLAERPVLLFFGGGRFGDAEPRSAAAAAN</sequence>
<evidence type="ECO:0000313" key="4">
    <source>
        <dbReference type="EMBL" id="TYB43989.1"/>
    </source>
</evidence>
<dbReference type="STRING" id="1220554.GCA_001552135_06830"/>
<dbReference type="Pfam" id="PF01613">
    <property type="entry name" value="Flavin_Reduct"/>
    <property type="match status" value="1"/>
</dbReference>
<gene>
    <name evidence="4" type="ORF">FXF69_23800</name>
</gene>
<reference evidence="4 5" key="1">
    <citation type="submission" date="2019-08" db="EMBL/GenBank/DDBJ databases">
        <title>Actinomadura sp. nov. CYP1-5 isolated from mountain soil.</title>
        <authorList>
            <person name="Songsumanus A."/>
            <person name="Kuncharoen N."/>
            <person name="Kudo T."/>
            <person name="Yuki M."/>
            <person name="Igarashi Y."/>
            <person name="Tanasupawat S."/>
        </authorList>
    </citation>
    <scope>NUCLEOTIDE SEQUENCE [LARGE SCALE GENOMIC DNA]</scope>
    <source>
        <strain evidence="4 5">JCM 14158</strain>
    </source>
</reference>
<dbReference type="Proteomes" id="UP000323380">
    <property type="component" value="Unassembled WGS sequence"/>
</dbReference>
<dbReference type="InterPro" id="IPR050268">
    <property type="entry name" value="NADH-dep_flavin_reductase"/>
</dbReference>
<proteinExistence type="predicted"/>
<evidence type="ECO:0000256" key="1">
    <source>
        <dbReference type="ARBA" id="ARBA00023002"/>
    </source>
</evidence>
<dbReference type="EMBL" id="VSFG01000005">
    <property type="protein sequence ID" value="TYB43989.1"/>
    <property type="molecule type" value="Genomic_DNA"/>
</dbReference>
<keyword evidence="5" id="KW-1185">Reference proteome</keyword>
<comment type="caution">
    <text evidence="4">The sequence shown here is derived from an EMBL/GenBank/DDBJ whole genome shotgun (WGS) entry which is preliminary data.</text>
</comment>
<dbReference type="AlphaFoldDB" id="A0A5D0NI19"/>
<dbReference type="PANTHER" id="PTHR30466">
    <property type="entry name" value="FLAVIN REDUCTASE"/>
    <property type="match status" value="1"/>
</dbReference>
<dbReference type="GO" id="GO:0006208">
    <property type="term" value="P:pyrimidine nucleobase catabolic process"/>
    <property type="evidence" value="ECO:0007669"/>
    <property type="project" value="TreeGrafter"/>
</dbReference>